<name>A0A0F7ZF62_9HYPO</name>
<dbReference type="PANTHER" id="PTHR31569">
    <property type="entry name" value="SWIM-TYPE DOMAIN-CONTAINING PROTEIN"/>
    <property type="match status" value="1"/>
</dbReference>
<feature type="compositionally biased region" description="Basic and acidic residues" evidence="4">
    <location>
        <begin position="521"/>
        <end position="533"/>
    </location>
</feature>
<reference evidence="6 7" key="1">
    <citation type="journal article" date="2014" name="Genome Biol. Evol.">
        <title>Comparative genomics and transcriptomics analyses reveal divergent lifestyle features of nematode endoparasitic fungus Hirsutella minnesotensis.</title>
        <authorList>
            <person name="Lai Y."/>
            <person name="Liu K."/>
            <person name="Zhang X."/>
            <person name="Zhang X."/>
            <person name="Li K."/>
            <person name="Wang N."/>
            <person name="Shu C."/>
            <person name="Wu Y."/>
            <person name="Wang C."/>
            <person name="Bushley K.E."/>
            <person name="Xiang M."/>
            <person name="Liu X."/>
        </authorList>
    </citation>
    <scope>NUCLEOTIDE SEQUENCE [LARGE SCALE GENOMIC DNA]</scope>
    <source>
        <strain evidence="6 7">3608</strain>
    </source>
</reference>
<accession>A0A0F7ZF62</accession>
<feature type="compositionally biased region" description="Polar residues" evidence="4">
    <location>
        <begin position="268"/>
        <end position="284"/>
    </location>
</feature>
<dbReference type="EMBL" id="KQ030856">
    <property type="protein sequence ID" value="KJZ68586.1"/>
    <property type="molecule type" value="Genomic_DNA"/>
</dbReference>
<dbReference type="InterPro" id="IPR052579">
    <property type="entry name" value="Zinc_finger_SWIM"/>
</dbReference>
<evidence type="ECO:0000313" key="6">
    <source>
        <dbReference type="EMBL" id="KJZ68586.1"/>
    </source>
</evidence>
<proteinExistence type="predicted"/>
<feature type="region of interest" description="Disordered" evidence="4">
    <location>
        <begin position="252"/>
        <end position="299"/>
    </location>
</feature>
<organism evidence="6 7">
    <name type="scientific">Hirsutella minnesotensis 3608</name>
    <dbReference type="NCBI Taxonomy" id="1043627"/>
    <lineage>
        <taxon>Eukaryota</taxon>
        <taxon>Fungi</taxon>
        <taxon>Dikarya</taxon>
        <taxon>Ascomycota</taxon>
        <taxon>Pezizomycotina</taxon>
        <taxon>Sordariomycetes</taxon>
        <taxon>Hypocreomycetidae</taxon>
        <taxon>Hypocreales</taxon>
        <taxon>Ophiocordycipitaceae</taxon>
        <taxon>Hirsutella</taxon>
    </lineage>
</organism>
<dbReference type="AlphaFoldDB" id="A0A0F7ZF62"/>
<evidence type="ECO:0000313" key="7">
    <source>
        <dbReference type="Proteomes" id="UP000054481"/>
    </source>
</evidence>
<dbReference type="Proteomes" id="UP000054481">
    <property type="component" value="Unassembled WGS sequence"/>
</dbReference>
<dbReference type="PROSITE" id="PS51007">
    <property type="entry name" value="CYTC"/>
    <property type="match status" value="1"/>
</dbReference>
<dbReference type="InterPro" id="IPR041670">
    <property type="entry name" value="Znf-CCHC_6"/>
</dbReference>
<evidence type="ECO:0000256" key="4">
    <source>
        <dbReference type="SAM" id="MobiDB-lite"/>
    </source>
</evidence>
<dbReference type="Pfam" id="PF15288">
    <property type="entry name" value="zf-CCHC_6"/>
    <property type="match status" value="1"/>
</dbReference>
<sequence length="546" mass="60893">MNASAACFPSSKAMLCLWHVNRAVLQHCRPFFVGKEAQADDQAGDRAWEEFYAFWHSIVASSSEQAYNDCLAQFTSKYNSHYCEPVGYIKTYWLEPYKEQIVKAWVNHSGGSVESGAETLTGSARYTLIKSHLKVSTFDLFDVWQAIKPAITNQLKELRHVRASQQVRIPIDVCGVLFEAVRGWVSHQALRLVQKQRQLVQRSQTASCSSTFTSSYGLPCSHTLRKLEEGGQPLLLEHFHPHWHLKRHVDPQRPVLEPRQNRGAVDTGLSQAKTSSRRGTSTFELSEPRRRAPSTCSSCHAVGHTMTSKKCPLRFKEKTTQVPKLAAPSRETQGVEHASDWTGSKGNVSEAARISSGDGMIEVPAGNREGPDELVPRSNLTPVPEASVRASFSISSKFPDANKTEAAFVEDPFEKISPPSGHTSQARVPYDSPEAIYARYVASRDAWYAEQPIGSVKTNQQYRRAEGLPQRRCVTAAGSREWTKEEMMAYLDFSRAEDQRVEAQVAKDLGANPSSNRRKGLKEVWESAEKDSSEQQAMYSLGGLAL</sequence>
<evidence type="ECO:0000259" key="5">
    <source>
        <dbReference type="PROSITE" id="PS51007"/>
    </source>
</evidence>
<gene>
    <name evidence="6" type="ORF">HIM_12019</name>
</gene>
<evidence type="ECO:0000256" key="3">
    <source>
        <dbReference type="PROSITE-ProRule" id="PRU00433"/>
    </source>
</evidence>
<keyword evidence="3" id="KW-0349">Heme</keyword>
<dbReference type="InterPro" id="IPR009056">
    <property type="entry name" value="Cyt_c-like_dom"/>
</dbReference>
<dbReference type="GO" id="GO:0046872">
    <property type="term" value="F:metal ion binding"/>
    <property type="evidence" value="ECO:0007669"/>
    <property type="project" value="UniProtKB-KW"/>
</dbReference>
<keyword evidence="2 3" id="KW-0408">Iron</keyword>
<feature type="domain" description="Cytochrome c" evidence="5">
    <location>
        <begin position="274"/>
        <end position="445"/>
    </location>
</feature>
<protein>
    <recommendedName>
        <fullName evidence="5">Cytochrome c domain-containing protein</fullName>
    </recommendedName>
</protein>
<dbReference type="PANTHER" id="PTHR31569:SF4">
    <property type="entry name" value="SWIM-TYPE DOMAIN-CONTAINING PROTEIN"/>
    <property type="match status" value="1"/>
</dbReference>
<keyword evidence="7" id="KW-1185">Reference proteome</keyword>
<feature type="region of interest" description="Disordered" evidence="4">
    <location>
        <begin position="322"/>
        <end position="348"/>
    </location>
</feature>
<dbReference type="OrthoDB" id="1421156at2759"/>
<dbReference type="GO" id="GO:0020037">
    <property type="term" value="F:heme binding"/>
    <property type="evidence" value="ECO:0007669"/>
    <property type="project" value="InterPro"/>
</dbReference>
<dbReference type="GO" id="GO:0009055">
    <property type="term" value="F:electron transfer activity"/>
    <property type="evidence" value="ECO:0007669"/>
    <property type="project" value="InterPro"/>
</dbReference>
<evidence type="ECO:0000256" key="2">
    <source>
        <dbReference type="ARBA" id="ARBA00023004"/>
    </source>
</evidence>
<evidence type="ECO:0000256" key="1">
    <source>
        <dbReference type="ARBA" id="ARBA00022723"/>
    </source>
</evidence>
<keyword evidence="1 3" id="KW-0479">Metal-binding</keyword>
<feature type="region of interest" description="Disordered" evidence="4">
    <location>
        <begin position="506"/>
        <end position="536"/>
    </location>
</feature>